<dbReference type="Proteomes" id="UP000198211">
    <property type="component" value="Unassembled WGS sequence"/>
</dbReference>
<reference evidence="2" key="1">
    <citation type="submission" date="2017-03" db="EMBL/GenBank/DDBJ databases">
        <title>Phytopthora megakarya and P. palmivora, two closely related causual agents of cacao black pod achieved similar genome size and gene model numbers by different mechanisms.</title>
        <authorList>
            <person name="Ali S."/>
            <person name="Shao J."/>
            <person name="Larry D.J."/>
            <person name="Kronmiller B."/>
            <person name="Shen D."/>
            <person name="Strem M.D."/>
            <person name="Melnick R.L."/>
            <person name="Guiltinan M.J."/>
            <person name="Tyler B.M."/>
            <person name="Meinhardt L.W."/>
            <person name="Bailey B.A."/>
        </authorList>
    </citation>
    <scope>NUCLEOTIDE SEQUENCE [LARGE SCALE GENOMIC DNA]</scope>
    <source>
        <strain evidence="2">zdho120</strain>
    </source>
</reference>
<sequence>MRDWLNTDASHQTVMKELGLASLVGKDLKSHPNYKRFREFLSKREDKRMKAMIDDAVSTASVWKRFHLEQLPETKRKTSKAFKYYVRYAKMYDNEIFRNEWYSFYSRPVVYYGGTPKEMFVKVGIWAEAKRPNDYVKACLELEYASKKTLEANPYYKQFLSLQNKK</sequence>
<name>A0A225UNC5_9STRA</name>
<keyword evidence="2" id="KW-1185">Reference proteome</keyword>
<dbReference type="OrthoDB" id="97973at2759"/>
<protein>
    <submittedName>
        <fullName evidence="1">Avirulence (Avh) protein</fullName>
    </submittedName>
</protein>
<accession>A0A225UNC5</accession>
<dbReference type="AlphaFoldDB" id="A0A225UNC5"/>
<comment type="caution">
    <text evidence="1">The sequence shown here is derived from an EMBL/GenBank/DDBJ whole genome shotgun (WGS) entry which is preliminary data.</text>
</comment>
<proteinExistence type="predicted"/>
<evidence type="ECO:0000313" key="2">
    <source>
        <dbReference type="Proteomes" id="UP000198211"/>
    </source>
</evidence>
<organism evidence="1 2">
    <name type="scientific">Phytophthora megakarya</name>
    <dbReference type="NCBI Taxonomy" id="4795"/>
    <lineage>
        <taxon>Eukaryota</taxon>
        <taxon>Sar</taxon>
        <taxon>Stramenopiles</taxon>
        <taxon>Oomycota</taxon>
        <taxon>Peronosporomycetes</taxon>
        <taxon>Peronosporales</taxon>
        <taxon>Peronosporaceae</taxon>
        <taxon>Phytophthora</taxon>
    </lineage>
</organism>
<dbReference type="EMBL" id="NBNE01014342">
    <property type="protein sequence ID" value="OWY94460.1"/>
    <property type="molecule type" value="Genomic_DNA"/>
</dbReference>
<evidence type="ECO:0000313" key="1">
    <source>
        <dbReference type="EMBL" id="OWY94460.1"/>
    </source>
</evidence>
<gene>
    <name evidence="1" type="ORF">PHMEG_00035801</name>
</gene>